<dbReference type="EMBL" id="JBHSNP010000029">
    <property type="protein sequence ID" value="MFC5604817.1"/>
    <property type="molecule type" value="Genomic_DNA"/>
</dbReference>
<dbReference type="Proteomes" id="UP001596071">
    <property type="component" value="Unassembled WGS sequence"/>
</dbReference>
<dbReference type="PRINTS" id="PR00723">
    <property type="entry name" value="SUBTILISIN"/>
</dbReference>
<dbReference type="Pfam" id="PF05922">
    <property type="entry name" value="Inhibitor_I9"/>
    <property type="match status" value="1"/>
</dbReference>
<evidence type="ECO:0000256" key="3">
    <source>
        <dbReference type="ARBA" id="ARBA00022525"/>
    </source>
</evidence>
<comment type="caution">
    <text evidence="13">The sequence shown here is derived from an EMBL/GenBank/DDBJ whole genome shotgun (WGS) entry which is preliminary data.</text>
</comment>
<evidence type="ECO:0000256" key="4">
    <source>
        <dbReference type="ARBA" id="ARBA00022670"/>
    </source>
</evidence>
<protein>
    <submittedName>
        <fullName evidence="13">S8 family serine peptidase</fullName>
    </submittedName>
</protein>
<dbReference type="SMART" id="SM00635">
    <property type="entry name" value="BID_2"/>
    <property type="match status" value="3"/>
</dbReference>
<evidence type="ECO:0000256" key="8">
    <source>
        <dbReference type="PROSITE-ProRule" id="PRU01240"/>
    </source>
</evidence>
<accession>A0ABW0U1G8</accession>
<dbReference type="PROSITE" id="PS00136">
    <property type="entry name" value="SUBTILASE_ASP"/>
    <property type="match status" value="1"/>
</dbReference>
<dbReference type="SUPFAM" id="SSF52025">
    <property type="entry name" value="PA domain"/>
    <property type="match status" value="1"/>
</dbReference>
<feature type="region of interest" description="Disordered" evidence="10">
    <location>
        <begin position="1303"/>
        <end position="1333"/>
    </location>
</feature>
<evidence type="ECO:0000256" key="9">
    <source>
        <dbReference type="RuleBase" id="RU003355"/>
    </source>
</evidence>
<dbReference type="InterPro" id="IPR015500">
    <property type="entry name" value="Peptidase_S8_subtilisin-rel"/>
</dbReference>
<feature type="compositionally biased region" description="Polar residues" evidence="10">
    <location>
        <begin position="547"/>
        <end position="562"/>
    </location>
</feature>
<dbReference type="PROSITE" id="PS51892">
    <property type="entry name" value="SUBTILASE"/>
    <property type="match status" value="1"/>
</dbReference>
<feature type="domain" description="SLH" evidence="12">
    <location>
        <begin position="1461"/>
        <end position="1517"/>
    </location>
</feature>
<dbReference type="InterPro" id="IPR036852">
    <property type="entry name" value="Peptidase_S8/S53_dom_sf"/>
</dbReference>
<dbReference type="InterPro" id="IPR003137">
    <property type="entry name" value="PA_domain"/>
</dbReference>
<dbReference type="PROSITE" id="PS00138">
    <property type="entry name" value="SUBTILASE_SER"/>
    <property type="match status" value="1"/>
</dbReference>
<evidence type="ECO:0000256" key="7">
    <source>
        <dbReference type="ARBA" id="ARBA00022825"/>
    </source>
</evidence>
<evidence type="ECO:0000313" key="13">
    <source>
        <dbReference type="EMBL" id="MFC5604817.1"/>
    </source>
</evidence>
<keyword evidence="5 11" id="KW-0732">Signal</keyword>
<keyword evidence="3" id="KW-0964">Secreted</keyword>
<feature type="region of interest" description="Disordered" evidence="10">
    <location>
        <begin position="547"/>
        <end position="569"/>
    </location>
</feature>
<dbReference type="Gene3D" id="2.60.40.10">
    <property type="entry name" value="Immunoglobulins"/>
    <property type="match status" value="1"/>
</dbReference>
<evidence type="ECO:0000256" key="2">
    <source>
        <dbReference type="ARBA" id="ARBA00022512"/>
    </source>
</evidence>
<evidence type="ECO:0000256" key="5">
    <source>
        <dbReference type="ARBA" id="ARBA00022729"/>
    </source>
</evidence>
<dbReference type="PROSITE" id="PS51272">
    <property type="entry name" value="SLH"/>
    <property type="match status" value="3"/>
</dbReference>
<dbReference type="InterPro" id="IPR013783">
    <property type="entry name" value="Ig-like_fold"/>
</dbReference>
<feature type="domain" description="SLH" evidence="12">
    <location>
        <begin position="1400"/>
        <end position="1458"/>
    </location>
</feature>
<evidence type="ECO:0000256" key="11">
    <source>
        <dbReference type="SAM" id="SignalP"/>
    </source>
</evidence>
<feature type="active site" description="Charge relay system" evidence="8">
    <location>
        <position position="281"/>
    </location>
</feature>
<feature type="domain" description="SLH" evidence="12">
    <location>
        <begin position="1336"/>
        <end position="1399"/>
    </location>
</feature>
<feature type="active site" description="Charge relay system" evidence="8">
    <location>
        <position position="608"/>
    </location>
</feature>
<dbReference type="Pfam" id="PF00082">
    <property type="entry name" value="Peptidase_S8"/>
    <property type="match status" value="1"/>
</dbReference>
<dbReference type="Pfam" id="PF00395">
    <property type="entry name" value="SLH"/>
    <property type="match status" value="3"/>
</dbReference>
<dbReference type="PANTHER" id="PTHR43806:SF65">
    <property type="entry name" value="SERINE PROTEASE APRX"/>
    <property type="match status" value="1"/>
</dbReference>
<dbReference type="InterPro" id="IPR010259">
    <property type="entry name" value="S8pro/Inhibitor_I9"/>
</dbReference>
<gene>
    <name evidence="13" type="ORF">ACFPTP_16395</name>
</gene>
<dbReference type="InterPro" id="IPR000209">
    <property type="entry name" value="Peptidase_S8/S53_dom"/>
</dbReference>
<evidence type="ECO:0000256" key="1">
    <source>
        <dbReference type="ARBA" id="ARBA00011073"/>
    </source>
</evidence>
<evidence type="ECO:0000256" key="10">
    <source>
        <dbReference type="SAM" id="MobiDB-lite"/>
    </source>
</evidence>
<dbReference type="Gene3D" id="2.60.40.1080">
    <property type="match status" value="3"/>
</dbReference>
<name>A0ABW0U1G8_9BACL</name>
<keyword evidence="6 8" id="KW-0378">Hydrolase</keyword>
<feature type="chain" id="PRO_5047421845" evidence="11">
    <location>
        <begin position="31"/>
        <end position="1517"/>
    </location>
</feature>
<keyword evidence="14" id="KW-1185">Reference proteome</keyword>
<dbReference type="CDD" id="cd02133">
    <property type="entry name" value="PA_C5a_like"/>
    <property type="match status" value="1"/>
</dbReference>
<dbReference type="InterPro" id="IPR001119">
    <property type="entry name" value="SLH_dom"/>
</dbReference>
<dbReference type="Pfam" id="PF02225">
    <property type="entry name" value="PA"/>
    <property type="match status" value="1"/>
</dbReference>
<dbReference type="RefSeq" id="WP_381447021.1">
    <property type="nucleotide sequence ID" value="NZ_JBHSNP010000029.1"/>
</dbReference>
<feature type="active site" description="Charge relay system" evidence="8">
    <location>
        <position position="219"/>
    </location>
</feature>
<dbReference type="PANTHER" id="PTHR43806">
    <property type="entry name" value="PEPTIDASE S8"/>
    <property type="match status" value="1"/>
</dbReference>
<evidence type="ECO:0000256" key="6">
    <source>
        <dbReference type="ARBA" id="ARBA00022801"/>
    </source>
</evidence>
<dbReference type="InterPro" id="IPR003343">
    <property type="entry name" value="Big_2"/>
</dbReference>
<dbReference type="InterPro" id="IPR023828">
    <property type="entry name" value="Peptidase_S8_Ser-AS"/>
</dbReference>
<evidence type="ECO:0000313" key="14">
    <source>
        <dbReference type="Proteomes" id="UP001596071"/>
    </source>
</evidence>
<keyword evidence="4 8" id="KW-0645">Protease</keyword>
<proteinExistence type="inferred from homology"/>
<dbReference type="InterPro" id="IPR034213">
    <property type="entry name" value="S8_Vpr-like"/>
</dbReference>
<sequence length="1517" mass="161403">MKRKQFHRFFSAIMALAMVFTMLAPMNASANADAKPVKQNGIIESDSQAEAAIAEQLAILAGPATLHEDLQGLSGEQEVDVIVHLSEKPVALEKGIKELTGKKFTKAEGASVEKKVNAQHSQVKKSMTANNIKFKEGYSFDTVLNGFAATVKANDLAKLLKINGVVLIEPDEMRYALGNPSKNDGQVDAAMSTSVPFLGIENLWKNGIEGKGIKVGVLDTGIDYNHPEFKDVYKGGKNYIVHNSQYSRPRADDDPYETSPLDRASTTPEFNTQGSSFYTSHGTHVAGTIAAIGANEYNIKGIAPKVELYAYRVLGGYGSGATAGIIKAIDDSVKDGMDVINLSLGGSSNSSTASDAIAINNAMLGGTVAVVATGNSGPNRGTIGNPSTAALGIAVGNSTNPESMYEASVTVKAGSYDNTSIIKLMGVKFGQDVTKALEGEFDVVSIPGVGNPKDFTGIDVKGKVALISRGDIAFVDKIANAKAAGAKIVLIHNSQTGTGSPGPANVFLGDSFDFIPAFDMSYTEGKALRDALTAAGTGKVSFSNVTSTKTTGDEINSSSSRGPANPDFDIKPDVVAPGTNIMSSVPAYGKDYPDADYSESYDRYTGTSMATPHIAAIAALIRQANPTWTPFDVKVALSNTAKVLDKKFDVFAQGPGRVQAYEAAYPTILAYALGKTTFSGKEVNNEKGTVTFGRVGQVRDVDITVKKQIRVEDFAGKGGDYTVRVETTKAFNNAKITVDKSAFTLNGTEMLELTLTMPKTPTVKAGDELLGYIYIEGNGTQISLPFAADFSPLVLPTGVHYVKLAGHDVSFTGKDAKNSTSVSFQLVGNYGNNYIGLHDLLSDDFEDDMGYISYSTTRRAGTYTLPITGTYTNWDNQAAGLVPIPEGVYLTAFYAQLSTGTRAWYGDIDFEPLFVVNSPATVETAESHTTVGSNYTFNGTIVDKYIDYQEPLDEVGFGFDLYKKLFVTYELTNADGEKVTEGTVNFKKDGTFSLNLTNLTPGENTVKVYVDDAAGNKTEYEYTVEAEEAPVPVITLSVDQSEISIEKGKTATINVTETSTLEGVSTDTDVTTEAEYIVGEDAIVSVEKGVITAKATGETTITITHGDNSVTVNVTVTKPAPGITLSVDKTDISIEKGKTATVVVTETTTSEDESEDKDVTADAEYVVEDDTIVSVEAGVITAVATGETTITITHGDNSVTVNVTVTKPAPSITLSVDKKDISIEKGKTATVKVTETTTSEDESSDKDVTAEATYKAADDSVITVEKGVITAKAAGKTTITVTYGENTATVNVTVTNPVVVNPGNGGGGYIPPTPVDPKPTEPEPVKPDPVKPEPVTPVKYTDVHAGYWAEQYIQKAVQMGVFKGYKDGSFKPHDQLTRSQAAALITRVLGLQADEAAPFNDIKNLSKETQAEIAAAYKYGIIKGQNGKFKPSENMTRAQIALMIARAYETKTGESYKPAAKAPFSDIGNYNAETVNAISMLYELKIITGSNGKFMPQDPTTRAEAAKIFVNLMEKLQ</sequence>
<keyword evidence="2" id="KW-0134">Cell wall</keyword>
<feature type="compositionally biased region" description="Basic and acidic residues" evidence="10">
    <location>
        <begin position="1318"/>
        <end position="1331"/>
    </location>
</feature>
<dbReference type="InterPro" id="IPR023827">
    <property type="entry name" value="Peptidase_S8_Asp-AS"/>
</dbReference>
<dbReference type="InterPro" id="IPR022398">
    <property type="entry name" value="Peptidase_S8_His-AS"/>
</dbReference>
<evidence type="ECO:0000259" key="12">
    <source>
        <dbReference type="PROSITE" id="PS51272"/>
    </source>
</evidence>
<dbReference type="InterPro" id="IPR046450">
    <property type="entry name" value="PA_dom_sf"/>
</dbReference>
<feature type="signal peptide" evidence="11">
    <location>
        <begin position="1"/>
        <end position="30"/>
    </location>
</feature>
<dbReference type="PROSITE" id="PS00137">
    <property type="entry name" value="SUBTILASE_HIS"/>
    <property type="match status" value="1"/>
</dbReference>
<dbReference type="InterPro" id="IPR050131">
    <property type="entry name" value="Peptidase_S8_subtilisin-like"/>
</dbReference>
<feature type="region of interest" description="Disordered" evidence="10">
    <location>
        <begin position="246"/>
        <end position="268"/>
    </location>
</feature>
<dbReference type="Gene3D" id="3.40.50.200">
    <property type="entry name" value="Peptidase S8/S53 domain"/>
    <property type="match status" value="1"/>
</dbReference>
<organism evidence="13 14">
    <name type="scientific">Sporosarcina koreensis</name>
    <dbReference type="NCBI Taxonomy" id="334735"/>
    <lineage>
        <taxon>Bacteria</taxon>
        <taxon>Bacillati</taxon>
        <taxon>Bacillota</taxon>
        <taxon>Bacilli</taxon>
        <taxon>Bacillales</taxon>
        <taxon>Caryophanaceae</taxon>
        <taxon>Sporosarcina</taxon>
    </lineage>
</organism>
<dbReference type="Gene3D" id="3.50.30.30">
    <property type="match status" value="1"/>
</dbReference>
<dbReference type="CDD" id="cd07474">
    <property type="entry name" value="Peptidases_S8_subtilisin_Vpr-like"/>
    <property type="match status" value="1"/>
</dbReference>
<keyword evidence="7 8" id="KW-0720">Serine protease</keyword>
<comment type="similarity">
    <text evidence="1 8 9">Belongs to the peptidase S8 family.</text>
</comment>
<dbReference type="SUPFAM" id="SSF52743">
    <property type="entry name" value="Subtilisin-like"/>
    <property type="match status" value="1"/>
</dbReference>
<reference evidence="14" key="1">
    <citation type="journal article" date="2019" name="Int. J. Syst. Evol. Microbiol.">
        <title>The Global Catalogue of Microorganisms (GCM) 10K type strain sequencing project: providing services to taxonomists for standard genome sequencing and annotation.</title>
        <authorList>
            <consortium name="The Broad Institute Genomics Platform"/>
            <consortium name="The Broad Institute Genome Sequencing Center for Infectious Disease"/>
            <person name="Wu L."/>
            <person name="Ma J."/>
        </authorList>
    </citation>
    <scope>NUCLEOTIDE SEQUENCE [LARGE SCALE GENOMIC DNA]</scope>
    <source>
        <strain evidence="14">KACC 11299</strain>
    </source>
</reference>